<dbReference type="AlphaFoldDB" id="A0A8J3IS10"/>
<comment type="caution">
    <text evidence="3">The sequence shown here is derived from an EMBL/GenBank/DDBJ whole genome shotgun (WGS) entry which is preliminary data.</text>
</comment>
<dbReference type="InterPro" id="IPR036291">
    <property type="entry name" value="NAD(P)-bd_dom_sf"/>
</dbReference>
<dbReference type="Pfam" id="PF01370">
    <property type="entry name" value="Epimerase"/>
    <property type="match status" value="1"/>
</dbReference>
<evidence type="ECO:0000256" key="1">
    <source>
        <dbReference type="ARBA" id="ARBA00007637"/>
    </source>
</evidence>
<organism evidence="3 4">
    <name type="scientific">Reticulibacter mediterranei</name>
    <dbReference type="NCBI Taxonomy" id="2778369"/>
    <lineage>
        <taxon>Bacteria</taxon>
        <taxon>Bacillati</taxon>
        <taxon>Chloroflexota</taxon>
        <taxon>Ktedonobacteria</taxon>
        <taxon>Ktedonobacterales</taxon>
        <taxon>Reticulibacteraceae</taxon>
        <taxon>Reticulibacter</taxon>
    </lineage>
</organism>
<dbReference type="PANTHER" id="PTHR43000">
    <property type="entry name" value="DTDP-D-GLUCOSE 4,6-DEHYDRATASE-RELATED"/>
    <property type="match status" value="1"/>
</dbReference>
<sequence>MKIAITGGAGFIGAHLTRSYLDAGHDVLVIDNLCRGSRQAVDPRARLYEIDVRDKKLRSIVQQERPEIVSHHVAQWQHHLPFEQALPDADVHIHGLLNVLDCCIDGSVKKIIFASGGNSMYGQVEADQLPLSEATPLCPQQSIDISRTAGEWYIRHYHRYYGLQYTILRYASIYGNSITDPADMRHPINYFISLLTEQRRPIIRGTGEERHDHLFIDDVIRANHSVIKQGNNQTLHISSGQSYALNQIYQMVATAMKSELQAVYLSGSLTNSTIALDNMRAKQTLNWQPTISLQEGIYQTIKRTYSTQKITEPLSIERIPIPAGAIENLQTVSS</sequence>
<reference evidence="3" key="1">
    <citation type="submission" date="2020-10" db="EMBL/GenBank/DDBJ databases">
        <title>Taxonomic study of unclassified bacteria belonging to the class Ktedonobacteria.</title>
        <authorList>
            <person name="Yabe S."/>
            <person name="Wang C.M."/>
            <person name="Zheng Y."/>
            <person name="Sakai Y."/>
            <person name="Cavaletti L."/>
            <person name="Monciardini P."/>
            <person name="Donadio S."/>
        </authorList>
    </citation>
    <scope>NUCLEOTIDE SEQUENCE</scope>
    <source>
        <strain evidence="3">ID150040</strain>
    </source>
</reference>
<protein>
    <submittedName>
        <fullName evidence="3">UDP-glucose 4-epimerase</fullName>
    </submittedName>
</protein>
<accession>A0A8J3IS10</accession>
<evidence type="ECO:0000313" key="3">
    <source>
        <dbReference type="EMBL" id="GHO95802.1"/>
    </source>
</evidence>
<keyword evidence="4" id="KW-1185">Reference proteome</keyword>
<dbReference type="SUPFAM" id="SSF51735">
    <property type="entry name" value="NAD(P)-binding Rossmann-fold domains"/>
    <property type="match status" value="1"/>
</dbReference>
<evidence type="ECO:0000259" key="2">
    <source>
        <dbReference type="Pfam" id="PF01370"/>
    </source>
</evidence>
<evidence type="ECO:0000313" key="4">
    <source>
        <dbReference type="Proteomes" id="UP000597444"/>
    </source>
</evidence>
<dbReference type="Proteomes" id="UP000597444">
    <property type="component" value="Unassembled WGS sequence"/>
</dbReference>
<name>A0A8J3IS10_9CHLR</name>
<dbReference type="RefSeq" id="WP_220206460.1">
    <property type="nucleotide sequence ID" value="NZ_BNJK01000001.1"/>
</dbReference>
<comment type="similarity">
    <text evidence="1">Belongs to the NAD(P)-dependent epimerase/dehydratase family.</text>
</comment>
<dbReference type="Gene3D" id="3.40.50.720">
    <property type="entry name" value="NAD(P)-binding Rossmann-like Domain"/>
    <property type="match status" value="1"/>
</dbReference>
<gene>
    <name evidence="3" type="ORF">KSF_058500</name>
</gene>
<dbReference type="EMBL" id="BNJK01000001">
    <property type="protein sequence ID" value="GHO95802.1"/>
    <property type="molecule type" value="Genomic_DNA"/>
</dbReference>
<dbReference type="InterPro" id="IPR001509">
    <property type="entry name" value="Epimerase_deHydtase"/>
</dbReference>
<proteinExistence type="inferred from homology"/>
<feature type="domain" description="NAD-dependent epimerase/dehydratase" evidence="2">
    <location>
        <begin position="3"/>
        <end position="232"/>
    </location>
</feature>